<dbReference type="RefSeq" id="WP_015578024.1">
    <property type="nucleotide sequence ID" value="NZ_CP108135.1"/>
</dbReference>
<dbReference type="GeneID" id="95064563"/>
<evidence type="ECO:0000313" key="2">
    <source>
        <dbReference type="Proteomes" id="UP001622496"/>
    </source>
</evidence>
<sequence length="79" mass="7870">MGAVASDAAVHAWDIAVATGGPSPLTDEPARRPAPAAEELVEPLRGFAHGPAVEAAPGVGDATALLDHLGRDAGRRPGN</sequence>
<gene>
    <name evidence="1" type="ORF">OG560_18070</name>
</gene>
<protein>
    <recommendedName>
        <fullName evidence="3">TIGR03086 family protein</fullName>
    </recommendedName>
</protein>
<dbReference type="EMBL" id="CP108135">
    <property type="protein sequence ID" value="WTP67218.1"/>
    <property type="molecule type" value="Genomic_DNA"/>
</dbReference>
<dbReference type="Proteomes" id="UP001622496">
    <property type="component" value="Chromosome"/>
</dbReference>
<evidence type="ECO:0008006" key="3">
    <source>
        <dbReference type="Google" id="ProtNLM"/>
    </source>
</evidence>
<name>A0ABZ1K889_9ACTN</name>
<accession>A0ABZ1K889</accession>
<evidence type="ECO:0000313" key="1">
    <source>
        <dbReference type="EMBL" id="WTP67218.1"/>
    </source>
</evidence>
<organism evidence="1 2">
    <name type="scientific">[Kitasatospora] papulosa</name>
    <dbReference type="NCBI Taxonomy" id="1464011"/>
    <lineage>
        <taxon>Bacteria</taxon>
        <taxon>Bacillati</taxon>
        <taxon>Actinomycetota</taxon>
        <taxon>Actinomycetes</taxon>
        <taxon>Kitasatosporales</taxon>
        <taxon>Streptomycetaceae</taxon>
        <taxon>Streptomyces</taxon>
    </lineage>
</organism>
<proteinExistence type="predicted"/>
<reference evidence="1 2" key="1">
    <citation type="submission" date="2022-10" db="EMBL/GenBank/DDBJ databases">
        <title>The complete genomes of actinobacterial strains from the NBC collection.</title>
        <authorList>
            <person name="Joergensen T.S."/>
            <person name="Alvarez Arevalo M."/>
            <person name="Sterndorff E.B."/>
            <person name="Faurdal D."/>
            <person name="Vuksanovic O."/>
            <person name="Mourched A.-S."/>
            <person name="Charusanti P."/>
            <person name="Shaw S."/>
            <person name="Blin K."/>
            <person name="Weber T."/>
        </authorList>
    </citation>
    <scope>NUCLEOTIDE SEQUENCE [LARGE SCALE GENOMIC DNA]</scope>
    <source>
        <strain evidence="1 2">NBC_00185</strain>
    </source>
</reference>
<keyword evidence="2" id="KW-1185">Reference proteome</keyword>